<evidence type="ECO:0000313" key="1">
    <source>
        <dbReference type="EMBL" id="GAA2176407.1"/>
    </source>
</evidence>
<reference evidence="1 2" key="1">
    <citation type="journal article" date="2019" name="Int. J. Syst. Evol. Microbiol.">
        <title>The Global Catalogue of Microorganisms (GCM) 10K type strain sequencing project: providing services to taxonomists for standard genome sequencing and annotation.</title>
        <authorList>
            <consortium name="The Broad Institute Genomics Platform"/>
            <consortium name="The Broad Institute Genome Sequencing Center for Infectious Disease"/>
            <person name="Wu L."/>
            <person name="Ma J."/>
        </authorList>
    </citation>
    <scope>NUCLEOTIDE SEQUENCE [LARGE SCALE GENOMIC DNA]</scope>
    <source>
        <strain evidence="1 2">JCM 16026</strain>
    </source>
</reference>
<sequence length="342" mass="37108">MARAYDPSVPANDPFITAALEGTEPDLRAAGDPIAFWNIFLADVDELGIERDVALANRQRVLDVLRDERLLGLIRPDLTGEWLGRVSGTLVLDDRRQVLVATNAGPTPGPTLQALVRRLSDRLRARVDIMVTGLSEPWSAVPAGPDPIDGFEQRISRLESAPMSFVVGTLRATERAARDFESRVTPIVPAVMATESGHRFVRYEGEVDIADMISSRPLFSIAIGEDRVDVACHARGPVLRRRGVVWRMIWVGPSVGIFDEEGADLAESARGACLARQLHARIRPRTDVDPGFADARGLDEEGAATLQALLDDDPPDIDAHRIVVALGLPADLASAIRDALAT</sequence>
<dbReference type="Proteomes" id="UP001501599">
    <property type="component" value="Unassembled WGS sequence"/>
</dbReference>
<organism evidence="1 2">
    <name type="scientific">Agrococcus versicolor</name>
    <dbReference type="NCBI Taxonomy" id="501482"/>
    <lineage>
        <taxon>Bacteria</taxon>
        <taxon>Bacillati</taxon>
        <taxon>Actinomycetota</taxon>
        <taxon>Actinomycetes</taxon>
        <taxon>Micrococcales</taxon>
        <taxon>Microbacteriaceae</taxon>
        <taxon>Agrococcus</taxon>
    </lineage>
</organism>
<evidence type="ECO:0000313" key="2">
    <source>
        <dbReference type="Proteomes" id="UP001501599"/>
    </source>
</evidence>
<gene>
    <name evidence="1" type="ORF">GCM10009846_30100</name>
</gene>
<dbReference type="EMBL" id="BAAAQT010000008">
    <property type="protein sequence ID" value="GAA2176407.1"/>
    <property type="molecule type" value="Genomic_DNA"/>
</dbReference>
<name>A0ABN3AY83_9MICO</name>
<accession>A0ABN3AY83</accession>
<protein>
    <submittedName>
        <fullName evidence="1">Uncharacterized protein</fullName>
    </submittedName>
</protein>
<keyword evidence="2" id="KW-1185">Reference proteome</keyword>
<proteinExistence type="predicted"/>
<comment type="caution">
    <text evidence="1">The sequence shown here is derived from an EMBL/GenBank/DDBJ whole genome shotgun (WGS) entry which is preliminary data.</text>
</comment>